<proteinExistence type="inferred from homology"/>
<evidence type="ECO:0000256" key="2">
    <source>
        <dbReference type="SAM" id="SignalP"/>
    </source>
</evidence>
<evidence type="ECO:0000313" key="4">
    <source>
        <dbReference type="EMBL" id="MFD2531492.1"/>
    </source>
</evidence>
<reference evidence="5" key="1">
    <citation type="journal article" date="2019" name="Int. J. Syst. Evol. Microbiol.">
        <title>The Global Catalogue of Microorganisms (GCM) 10K type strain sequencing project: providing services to taxonomists for standard genome sequencing and annotation.</title>
        <authorList>
            <consortium name="The Broad Institute Genomics Platform"/>
            <consortium name="The Broad Institute Genome Sequencing Center for Infectious Disease"/>
            <person name="Wu L."/>
            <person name="Ma J."/>
        </authorList>
    </citation>
    <scope>NUCLEOTIDE SEQUENCE [LARGE SCALE GENOMIC DNA]</scope>
    <source>
        <strain evidence="5">KCTC 52042</strain>
    </source>
</reference>
<dbReference type="Pfam" id="PF00080">
    <property type="entry name" value="Sod_Cu"/>
    <property type="match status" value="1"/>
</dbReference>
<dbReference type="RefSeq" id="WP_390298644.1">
    <property type="nucleotide sequence ID" value="NZ_JBHULI010000003.1"/>
</dbReference>
<evidence type="ECO:0000256" key="1">
    <source>
        <dbReference type="ARBA" id="ARBA00010457"/>
    </source>
</evidence>
<feature type="chain" id="PRO_5045498042" evidence="2">
    <location>
        <begin position="21"/>
        <end position="179"/>
    </location>
</feature>
<feature type="signal peptide" evidence="2">
    <location>
        <begin position="1"/>
        <end position="20"/>
    </location>
</feature>
<dbReference type="PROSITE" id="PS51257">
    <property type="entry name" value="PROKAR_LIPOPROTEIN"/>
    <property type="match status" value="1"/>
</dbReference>
<dbReference type="InterPro" id="IPR024134">
    <property type="entry name" value="SOD_Cu/Zn_/chaperone"/>
</dbReference>
<evidence type="ECO:0000259" key="3">
    <source>
        <dbReference type="Pfam" id="PF00080"/>
    </source>
</evidence>
<dbReference type="InterPro" id="IPR001424">
    <property type="entry name" value="SOD_Cu_Zn_dom"/>
</dbReference>
<gene>
    <name evidence="4" type="ORF">ACFSVN_03435</name>
</gene>
<dbReference type="SUPFAM" id="SSF49329">
    <property type="entry name" value="Cu,Zn superoxide dismutase-like"/>
    <property type="match status" value="1"/>
</dbReference>
<dbReference type="Gene3D" id="2.60.40.200">
    <property type="entry name" value="Superoxide dismutase, copper/zinc binding domain"/>
    <property type="match status" value="1"/>
</dbReference>
<keyword evidence="2" id="KW-0732">Signal</keyword>
<sequence>MKFFSFITAFLMIAAGCTQTTENNMVETETSFNHSELVATVMPVGDSDVSGSVTFTDTENGVAVSGNFEGLTPGNHGFHIHEFGDCRADDGTSAGGHFNPGGNDHGAPTDMERHMGDLGNLEVGEDGSGTLEYTDSNVSLEQILGRGIIIHAGEDDLESQPTGAAGSRVACGVIGIAQN</sequence>
<dbReference type="PANTHER" id="PTHR10003">
    <property type="entry name" value="SUPEROXIDE DISMUTASE CU-ZN -RELATED"/>
    <property type="match status" value="1"/>
</dbReference>
<evidence type="ECO:0000313" key="5">
    <source>
        <dbReference type="Proteomes" id="UP001597460"/>
    </source>
</evidence>
<feature type="domain" description="Superoxide dismutase copper/zinc binding" evidence="3">
    <location>
        <begin position="49"/>
        <end position="174"/>
    </location>
</feature>
<comment type="caution">
    <text evidence="4">The sequence shown here is derived from an EMBL/GenBank/DDBJ whole genome shotgun (WGS) entry which is preliminary data.</text>
</comment>
<comment type="similarity">
    <text evidence="1">Belongs to the Cu-Zn superoxide dismutase family.</text>
</comment>
<dbReference type="Proteomes" id="UP001597460">
    <property type="component" value="Unassembled WGS sequence"/>
</dbReference>
<keyword evidence="5" id="KW-1185">Reference proteome</keyword>
<accession>A0ABW5JJG2</accession>
<dbReference type="CDD" id="cd00305">
    <property type="entry name" value="Cu-Zn_Superoxide_Dismutase"/>
    <property type="match status" value="1"/>
</dbReference>
<dbReference type="EMBL" id="JBHULI010000003">
    <property type="protein sequence ID" value="MFD2531492.1"/>
    <property type="molecule type" value="Genomic_DNA"/>
</dbReference>
<organism evidence="4 5">
    <name type="scientific">Gracilimonas halophila</name>
    <dbReference type="NCBI Taxonomy" id="1834464"/>
    <lineage>
        <taxon>Bacteria</taxon>
        <taxon>Pseudomonadati</taxon>
        <taxon>Balneolota</taxon>
        <taxon>Balneolia</taxon>
        <taxon>Balneolales</taxon>
        <taxon>Balneolaceae</taxon>
        <taxon>Gracilimonas</taxon>
    </lineage>
</organism>
<protein>
    <submittedName>
        <fullName evidence="4">Superoxide dismutase family protein</fullName>
    </submittedName>
</protein>
<dbReference type="InterPro" id="IPR036423">
    <property type="entry name" value="SOD-like_Cu/Zn_dom_sf"/>
</dbReference>
<name>A0ABW5JJG2_9BACT</name>